<evidence type="ECO:0000313" key="1">
    <source>
        <dbReference type="EMBL" id="WYF45057.1"/>
    </source>
</evidence>
<dbReference type="RefSeq" id="WP_339096229.1">
    <property type="nucleotide sequence ID" value="NZ_CP149782.1"/>
</dbReference>
<organism evidence="1">
    <name type="scientific">Deinococcus sp. VB142</name>
    <dbReference type="NCBI Taxonomy" id="3112952"/>
    <lineage>
        <taxon>Bacteria</taxon>
        <taxon>Thermotogati</taxon>
        <taxon>Deinococcota</taxon>
        <taxon>Deinococci</taxon>
        <taxon>Deinococcales</taxon>
        <taxon>Deinococcaceae</taxon>
        <taxon>Deinococcus</taxon>
    </lineage>
</organism>
<proteinExistence type="predicted"/>
<accession>A0AAU6Q3F8</accession>
<name>A0AAU6Q3F8_9DEIO</name>
<sequence length="62" mass="7091">MTYSPTVWCVNPGCRKPYPSGLPTCPNCGTPTEQPQREFQPLERPDVELTEAQRWDALEGRR</sequence>
<protein>
    <submittedName>
        <fullName evidence="1">Uncharacterized protein</fullName>
    </submittedName>
</protein>
<reference evidence="1" key="1">
    <citation type="submission" date="2024-03" db="EMBL/GenBank/DDBJ databases">
        <title>Deinococcus weizhi sp. nov., isolated from human skin.</title>
        <authorList>
            <person name="Wei Z."/>
            <person name="Tian F."/>
            <person name="Yang C."/>
            <person name="Xin L.T."/>
            <person name="Wen Z.J."/>
            <person name="Lan K.C."/>
            <person name="Yu L."/>
            <person name="Zhe W."/>
            <person name="Dan F.D."/>
            <person name="Jun W."/>
            <person name="Rui Z."/>
            <person name="Yong X.J."/>
            <person name="Ting Y."/>
            <person name="Wei X."/>
            <person name="Xu Z.G."/>
            <person name="Xin Z."/>
            <person name="Dong F.G."/>
            <person name="Ni X.M."/>
            <person name="Zheng M.G."/>
            <person name="Chun Y."/>
            <person name="Qian W.X."/>
        </authorList>
    </citation>
    <scope>NUCLEOTIDE SEQUENCE</scope>
    <source>
        <strain evidence="1">VB142</strain>
    </source>
</reference>
<dbReference type="AlphaFoldDB" id="A0AAU6Q3F8"/>
<gene>
    <name evidence="1" type="ORF">WDJ50_02760</name>
</gene>
<dbReference type="EMBL" id="CP149782">
    <property type="protein sequence ID" value="WYF45057.1"/>
    <property type="molecule type" value="Genomic_DNA"/>
</dbReference>